<dbReference type="InterPro" id="IPR007630">
    <property type="entry name" value="RNA_pol_sigma70_r4"/>
</dbReference>
<dbReference type="AlphaFoldDB" id="A0A2R5FYR1"/>
<organism evidence="2 3">
    <name type="scientific">Nostoc commune NIES-4072</name>
    <dbReference type="NCBI Taxonomy" id="2005467"/>
    <lineage>
        <taxon>Bacteria</taxon>
        <taxon>Bacillati</taxon>
        <taxon>Cyanobacteriota</taxon>
        <taxon>Cyanophyceae</taxon>
        <taxon>Nostocales</taxon>
        <taxon>Nostocaceae</taxon>
        <taxon>Nostoc</taxon>
    </lineage>
</organism>
<evidence type="ECO:0000313" key="2">
    <source>
        <dbReference type="EMBL" id="GBG23179.1"/>
    </source>
</evidence>
<dbReference type="GO" id="GO:0003700">
    <property type="term" value="F:DNA-binding transcription factor activity"/>
    <property type="evidence" value="ECO:0007669"/>
    <property type="project" value="InterPro"/>
</dbReference>
<dbReference type="EMBL" id="BDUD01000002">
    <property type="protein sequence ID" value="GBG23179.1"/>
    <property type="molecule type" value="Genomic_DNA"/>
</dbReference>
<dbReference type="InterPro" id="IPR036388">
    <property type="entry name" value="WH-like_DNA-bd_sf"/>
</dbReference>
<protein>
    <submittedName>
        <fullName evidence="2">Group 2 RNA polymerase sigma factor</fullName>
    </submittedName>
</protein>
<gene>
    <name evidence="2" type="ORF">NIES4072_68910</name>
</gene>
<dbReference type="PANTHER" id="PTHR30603">
    <property type="entry name" value="RNA POLYMERASE SIGMA FACTOR RPO"/>
    <property type="match status" value="1"/>
</dbReference>
<dbReference type="Gene3D" id="1.10.10.10">
    <property type="entry name" value="Winged helix-like DNA-binding domain superfamily/Winged helix DNA-binding domain"/>
    <property type="match status" value="1"/>
</dbReference>
<reference evidence="2 3" key="1">
    <citation type="submission" date="2017-06" db="EMBL/GenBank/DDBJ databases">
        <title>Genome sequencing of cyanobaciteial culture collection at National Institute for Environmental Studies (NIES).</title>
        <authorList>
            <person name="Hirose Y."/>
            <person name="Shimura Y."/>
            <person name="Fujisawa T."/>
            <person name="Nakamura Y."/>
            <person name="Kawachi M."/>
        </authorList>
    </citation>
    <scope>NUCLEOTIDE SEQUENCE [LARGE SCALE GENOMIC DNA]</scope>
    <source>
        <strain evidence="2 3">NIES-4072</strain>
    </source>
</reference>
<feature type="domain" description="RNA polymerase sigma-70" evidence="1">
    <location>
        <begin position="53"/>
        <end position="79"/>
    </location>
</feature>
<accession>A0A2R5FYR1</accession>
<dbReference type="InterPro" id="IPR050239">
    <property type="entry name" value="Sigma-70_RNA_pol_init_factors"/>
</dbReference>
<dbReference type="PROSITE" id="PS00716">
    <property type="entry name" value="SIGMA70_2"/>
    <property type="match status" value="1"/>
</dbReference>
<evidence type="ECO:0000313" key="3">
    <source>
        <dbReference type="Proteomes" id="UP000245124"/>
    </source>
</evidence>
<dbReference type="Pfam" id="PF04545">
    <property type="entry name" value="Sigma70_r4"/>
    <property type="match status" value="1"/>
</dbReference>
<keyword evidence="3" id="KW-1185">Reference proteome</keyword>
<comment type="caution">
    <text evidence="2">The sequence shown here is derived from an EMBL/GenBank/DDBJ whole genome shotgun (WGS) entry which is preliminary data.</text>
</comment>
<dbReference type="InterPro" id="IPR000943">
    <property type="entry name" value="RNA_pol_sigma70"/>
</dbReference>
<dbReference type="CDD" id="cd06171">
    <property type="entry name" value="Sigma70_r4"/>
    <property type="match status" value="1"/>
</dbReference>
<dbReference type="SUPFAM" id="SSF88659">
    <property type="entry name" value="Sigma3 and sigma4 domains of RNA polymerase sigma factors"/>
    <property type="match status" value="1"/>
</dbReference>
<name>A0A2R5FYR1_NOSCO</name>
<sequence length="92" mass="10610">MGEILADVGASPEKLLTQELLSQDVAKFLEPLTPIQRQVLTLSFGLENDRHFNLAQIGQQLNLSRERIRQIQVKAISILRHHQNDMQEYLFD</sequence>
<dbReference type="PANTHER" id="PTHR30603:SF60">
    <property type="entry name" value="RNA POLYMERASE SIGMA FACTOR RPOD"/>
    <property type="match status" value="1"/>
</dbReference>
<dbReference type="PRINTS" id="PR00046">
    <property type="entry name" value="SIGMA70FCT"/>
</dbReference>
<dbReference type="InterPro" id="IPR013324">
    <property type="entry name" value="RNA_pol_sigma_r3/r4-like"/>
</dbReference>
<evidence type="ECO:0000259" key="1">
    <source>
        <dbReference type="PROSITE" id="PS00716"/>
    </source>
</evidence>
<dbReference type="GO" id="GO:0006352">
    <property type="term" value="P:DNA-templated transcription initiation"/>
    <property type="evidence" value="ECO:0007669"/>
    <property type="project" value="InterPro"/>
</dbReference>
<proteinExistence type="predicted"/>
<dbReference type="Proteomes" id="UP000245124">
    <property type="component" value="Unassembled WGS sequence"/>
</dbReference>